<organism evidence="4 5">
    <name type="scientific">Marivirga lumbricoides</name>
    <dbReference type="NCBI Taxonomy" id="1046115"/>
    <lineage>
        <taxon>Bacteria</taxon>
        <taxon>Pseudomonadati</taxon>
        <taxon>Bacteroidota</taxon>
        <taxon>Cytophagia</taxon>
        <taxon>Cytophagales</taxon>
        <taxon>Marivirgaceae</taxon>
        <taxon>Marivirga</taxon>
    </lineage>
</organism>
<feature type="coiled-coil region" evidence="1">
    <location>
        <begin position="123"/>
        <end position="171"/>
    </location>
</feature>
<dbReference type="Proteomes" id="UP000240608">
    <property type="component" value="Unassembled WGS sequence"/>
</dbReference>
<gene>
    <name evidence="4" type="ORF">C9994_05055</name>
    <name evidence="3" type="ORF">GCM10011506_33490</name>
</gene>
<proteinExistence type="predicted"/>
<accession>A0A2T4DT16</accession>
<sequence length="187" mass="21893">MKTERDKLEEFIGNNRNAFEEEFDSSKGWEAIEKQITPSLKDKKSTRKINWYAAASIALLLTVSWLIVDRISLNDRVNELESLTVDGRSYKEIESYYTQTINTKSQLVKEKASQIDYPIEQDLDELQRNYEALKLQLKDGVAHQKIVDAMIFNLRTQIEVLNAQLEILEEVKNYTQMQNEQQNEKEI</sequence>
<reference evidence="4 5" key="2">
    <citation type="submission" date="2018-03" db="EMBL/GenBank/DDBJ databases">
        <title>Cross-interface Injection: A General Nanoliter Liquid Handling Method Applied to Single Cells Genome Amplification Automated Nanoliter Liquid Handling Applied to Single Cell Multiple Displacement Amplification.</title>
        <authorList>
            <person name="Yun J."/>
            <person name="Xu P."/>
            <person name="Xu J."/>
            <person name="Dai X."/>
            <person name="Wang Y."/>
            <person name="Zheng X."/>
            <person name="Cao C."/>
            <person name="Yi Q."/>
            <person name="Zhu Y."/>
            <person name="Wang L."/>
            <person name="Dong Z."/>
            <person name="Huang Y."/>
            <person name="Huang L."/>
            <person name="Du W."/>
        </authorList>
    </citation>
    <scope>NUCLEOTIDE SEQUENCE [LARGE SCALE GENOMIC DNA]</scope>
    <source>
        <strain evidence="4 5">Z-D1-2</strain>
    </source>
</reference>
<keyword evidence="2" id="KW-0472">Membrane</keyword>
<evidence type="ECO:0008006" key="7">
    <source>
        <dbReference type="Google" id="ProtNLM"/>
    </source>
</evidence>
<evidence type="ECO:0000313" key="5">
    <source>
        <dbReference type="Proteomes" id="UP000240608"/>
    </source>
</evidence>
<dbReference type="Proteomes" id="UP000636010">
    <property type="component" value="Unassembled WGS sequence"/>
</dbReference>
<keyword evidence="2" id="KW-1133">Transmembrane helix</keyword>
<keyword evidence="6" id="KW-1185">Reference proteome</keyword>
<evidence type="ECO:0000256" key="2">
    <source>
        <dbReference type="SAM" id="Phobius"/>
    </source>
</evidence>
<keyword evidence="1" id="KW-0175">Coiled coil</keyword>
<reference evidence="3" key="4">
    <citation type="submission" date="2024-05" db="EMBL/GenBank/DDBJ databases">
        <authorList>
            <person name="Sun Q."/>
            <person name="Zhou Y."/>
        </authorList>
    </citation>
    <scope>NUCLEOTIDE SEQUENCE</scope>
    <source>
        <strain evidence="3">CGMCC 1.10832</strain>
    </source>
</reference>
<dbReference type="AlphaFoldDB" id="A0A2T4DT16"/>
<dbReference type="RefSeq" id="WP_188465663.1">
    <property type="nucleotide sequence ID" value="NZ_BAABHU010000011.1"/>
</dbReference>
<reference evidence="3" key="1">
    <citation type="journal article" date="2014" name="Int. J. Syst. Evol. Microbiol.">
        <title>Complete genome of a new Firmicutes species belonging to the dominant human colonic microbiota ('Ruminococcus bicirculans') reveals two chromosomes and a selective capacity to utilize plant glucans.</title>
        <authorList>
            <consortium name="NISC Comparative Sequencing Program"/>
            <person name="Wegmann U."/>
            <person name="Louis P."/>
            <person name="Goesmann A."/>
            <person name="Henrissat B."/>
            <person name="Duncan S.H."/>
            <person name="Flint H.J."/>
        </authorList>
    </citation>
    <scope>NUCLEOTIDE SEQUENCE</scope>
    <source>
        <strain evidence="3">CGMCC 1.10832</strain>
    </source>
</reference>
<dbReference type="EMBL" id="PYVU01000030">
    <property type="protein sequence ID" value="PTB96947.1"/>
    <property type="molecule type" value="Genomic_DNA"/>
</dbReference>
<protein>
    <recommendedName>
        <fullName evidence="7">Anti-sigma factor</fullName>
    </recommendedName>
</protein>
<reference evidence="6" key="3">
    <citation type="journal article" date="2019" name="Int. J. Syst. Evol. Microbiol.">
        <title>The Global Catalogue of Microorganisms (GCM) 10K type strain sequencing project: providing services to taxonomists for standard genome sequencing and annotation.</title>
        <authorList>
            <consortium name="The Broad Institute Genomics Platform"/>
            <consortium name="The Broad Institute Genome Sequencing Center for Infectious Disease"/>
            <person name="Wu L."/>
            <person name="Ma J."/>
        </authorList>
    </citation>
    <scope>NUCLEOTIDE SEQUENCE [LARGE SCALE GENOMIC DNA]</scope>
    <source>
        <strain evidence="6">CGMCC 1.10832</strain>
    </source>
</reference>
<keyword evidence="2" id="KW-0812">Transmembrane</keyword>
<evidence type="ECO:0000313" key="6">
    <source>
        <dbReference type="Proteomes" id="UP000636010"/>
    </source>
</evidence>
<feature type="transmembrane region" description="Helical" evidence="2">
    <location>
        <begin position="49"/>
        <end position="68"/>
    </location>
</feature>
<comment type="caution">
    <text evidence="4">The sequence shown here is derived from an EMBL/GenBank/DDBJ whole genome shotgun (WGS) entry which is preliminary data.</text>
</comment>
<name>A0A2T4DT16_9BACT</name>
<evidence type="ECO:0000313" key="4">
    <source>
        <dbReference type="EMBL" id="PTB96947.1"/>
    </source>
</evidence>
<evidence type="ECO:0000256" key="1">
    <source>
        <dbReference type="SAM" id="Coils"/>
    </source>
</evidence>
<dbReference type="EMBL" id="BMEC01000011">
    <property type="protein sequence ID" value="GGC45191.1"/>
    <property type="molecule type" value="Genomic_DNA"/>
</dbReference>
<evidence type="ECO:0000313" key="3">
    <source>
        <dbReference type="EMBL" id="GGC45191.1"/>
    </source>
</evidence>